<organism evidence="3 4">
    <name type="scientific">Mesorhabditis belari</name>
    <dbReference type="NCBI Taxonomy" id="2138241"/>
    <lineage>
        <taxon>Eukaryota</taxon>
        <taxon>Metazoa</taxon>
        <taxon>Ecdysozoa</taxon>
        <taxon>Nematoda</taxon>
        <taxon>Chromadorea</taxon>
        <taxon>Rhabditida</taxon>
        <taxon>Rhabditina</taxon>
        <taxon>Rhabditomorpha</taxon>
        <taxon>Rhabditoidea</taxon>
        <taxon>Rhabditidae</taxon>
        <taxon>Mesorhabditinae</taxon>
        <taxon>Mesorhabditis</taxon>
    </lineage>
</organism>
<evidence type="ECO:0000256" key="2">
    <source>
        <dbReference type="SAM" id="SignalP"/>
    </source>
</evidence>
<reference evidence="4" key="1">
    <citation type="submission" date="2024-02" db="UniProtKB">
        <authorList>
            <consortium name="WormBaseParasite"/>
        </authorList>
    </citation>
    <scope>IDENTIFICATION</scope>
</reference>
<feature type="chain" id="PRO_5041909193" description="Secreted protein" evidence="2">
    <location>
        <begin position="20"/>
        <end position="167"/>
    </location>
</feature>
<dbReference type="Proteomes" id="UP000887575">
    <property type="component" value="Unassembled WGS sequence"/>
</dbReference>
<sequence length="167" mass="17806">MFYRYSLLLLTILLPSVTSASIFCEEIWSDWTDAGDVQPGGPDHKLICGMGPSTQLIHVGDALCFFPDTPCCAPYVIQMNATQGVYTCQLADSPTPTPANRSGSTTPFPIGKTSMFPNTAPPSTSPTITTAYNGGTSAPCIDNDPRKFVRCLITGFGESMAAKLQLS</sequence>
<accession>A0AAF3FL46</accession>
<protein>
    <recommendedName>
        <fullName evidence="5">Secreted protein</fullName>
    </recommendedName>
</protein>
<keyword evidence="2" id="KW-0732">Signal</keyword>
<feature type="signal peptide" evidence="2">
    <location>
        <begin position="1"/>
        <end position="19"/>
    </location>
</feature>
<proteinExistence type="predicted"/>
<feature type="region of interest" description="Disordered" evidence="1">
    <location>
        <begin position="95"/>
        <end position="123"/>
    </location>
</feature>
<feature type="compositionally biased region" description="Polar residues" evidence="1">
    <location>
        <begin position="95"/>
        <end position="107"/>
    </location>
</feature>
<evidence type="ECO:0000313" key="4">
    <source>
        <dbReference type="WBParaSite" id="MBELARI_LOCUS7476"/>
    </source>
</evidence>
<name>A0AAF3FL46_9BILA</name>
<keyword evidence="3" id="KW-1185">Reference proteome</keyword>
<evidence type="ECO:0008006" key="5">
    <source>
        <dbReference type="Google" id="ProtNLM"/>
    </source>
</evidence>
<dbReference type="WBParaSite" id="MBELARI_LOCUS7476">
    <property type="protein sequence ID" value="MBELARI_LOCUS7476"/>
    <property type="gene ID" value="MBELARI_LOCUS7476"/>
</dbReference>
<evidence type="ECO:0000256" key="1">
    <source>
        <dbReference type="SAM" id="MobiDB-lite"/>
    </source>
</evidence>
<dbReference type="AlphaFoldDB" id="A0AAF3FL46"/>
<evidence type="ECO:0000313" key="3">
    <source>
        <dbReference type="Proteomes" id="UP000887575"/>
    </source>
</evidence>